<comment type="caution">
    <text evidence="6">The sequence shown here is derived from an EMBL/GenBank/DDBJ whole genome shotgun (WGS) entry which is preliminary data.</text>
</comment>
<organism evidence="6 7">
    <name type="scientific">Amnibacterium flavum</name>
    <dbReference type="NCBI Taxonomy" id="2173173"/>
    <lineage>
        <taxon>Bacteria</taxon>
        <taxon>Bacillati</taxon>
        <taxon>Actinomycetota</taxon>
        <taxon>Actinomycetes</taxon>
        <taxon>Micrococcales</taxon>
        <taxon>Microbacteriaceae</taxon>
        <taxon>Amnibacterium</taxon>
    </lineage>
</organism>
<dbReference type="InterPro" id="IPR046532">
    <property type="entry name" value="DUF6597"/>
</dbReference>
<evidence type="ECO:0000259" key="5">
    <source>
        <dbReference type="PROSITE" id="PS01124"/>
    </source>
</evidence>
<dbReference type="AlphaFoldDB" id="A0A2V1HPI2"/>
<dbReference type="InterPro" id="IPR050204">
    <property type="entry name" value="AraC_XylS_family_regulators"/>
</dbReference>
<dbReference type="PANTHER" id="PTHR46796">
    <property type="entry name" value="HTH-TYPE TRANSCRIPTIONAL ACTIVATOR RHAS-RELATED"/>
    <property type="match status" value="1"/>
</dbReference>
<dbReference type="InterPro" id="IPR009057">
    <property type="entry name" value="Homeodomain-like_sf"/>
</dbReference>
<evidence type="ECO:0000313" key="7">
    <source>
        <dbReference type="Proteomes" id="UP000244893"/>
    </source>
</evidence>
<dbReference type="GO" id="GO:0003700">
    <property type="term" value="F:DNA-binding transcription factor activity"/>
    <property type="evidence" value="ECO:0007669"/>
    <property type="project" value="InterPro"/>
</dbReference>
<sequence>MTGNASSVDGHPVEPGERSGVLHPDNLARYDAQWIPPAADLAEVVDQYWHVSWSLGTGEELDQRIIDLPAVTATVEEGDVPAPLAVTGVQSGAWRRTIRGSGRVFAIRLRPAGLAVVSDLTVQEVNDRTVALNETTDGRLASLTRAVAAEYSPASRARAADVAIRLLLLERPPARSGLLANRIMDELRGDLRKRAGSLLAEQLAVSERTIQRALISTVGHGPKWVIRRIRLQEVARALVLRPSEELAAVAVELGYTDQSHLTADFRSVTGLTPGAYRREVARLTGV</sequence>
<dbReference type="RefSeq" id="WP_116757054.1">
    <property type="nucleotide sequence ID" value="NZ_JBHUEX010000001.1"/>
</dbReference>
<evidence type="ECO:0000313" key="6">
    <source>
        <dbReference type="EMBL" id="PVZ94543.1"/>
    </source>
</evidence>
<proteinExistence type="predicted"/>
<gene>
    <name evidence="6" type="ORF">DDQ50_12650</name>
</gene>
<reference evidence="6 7" key="1">
    <citation type="submission" date="2018-05" db="EMBL/GenBank/DDBJ databases">
        <title>Amnibacterium sp. M8JJ-5, whole genome shotgun sequence.</title>
        <authorList>
            <person name="Tuo L."/>
        </authorList>
    </citation>
    <scope>NUCLEOTIDE SEQUENCE [LARGE SCALE GENOMIC DNA]</scope>
    <source>
        <strain evidence="6 7">M8JJ-5</strain>
    </source>
</reference>
<keyword evidence="7" id="KW-1185">Reference proteome</keyword>
<dbReference type="InterPro" id="IPR018060">
    <property type="entry name" value="HTH_AraC"/>
</dbReference>
<accession>A0A2V1HPI2</accession>
<dbReference type="SMART" id="SM00342">
    <property type="entry name" value="HTH_ARAC"/>
    <property type="match status" value="1"/>
</dbReference>
<dbReference type="OrthoDB" id="2559672at2"/>
<evidence type="ECO:0000256" key="2">
    <source>
        <dbReference type="ARBA" id="ARBA00023125"/>
    </source>
</evidence>
<dbReference type="InterPro" id="IPR018062">
    <property type="entry name" value="HTH_AraC-typ_CS"/>
</dbReference>
<protein>
    <submittedName>
        <fullName evidence="6">AraC family transcriptional regulator</fullName>
    </submittedName>
</protein>
<dbReference type="Proteomes" id="UP000244893">
    <property type="component" value="Unassembled WGS sequence"/>
</dbReference>
<dbReference type="Pfam" id="PF12833">
    <property type="entry name" value="HTH_18"/>
    <property type="match status" value="1"/>
</dbReference>
<dbReference type="Gene3D" id="1.10.10.60">
    <property type="entry name" value="Homeodomain-like"/>
    <property type="match status" value="1"/>
</dbReference>
<keyword evidence="1" id="KW-0805">Transcription regulation</keyword>
<evidence type="ECO:0000256" key="3">
    <source>
        <dbReference type="ARBA" id="ARBA00023163"/>
    </source>
</evidence>
<dbReference type="SUPFAM" id="SSF46689">
    <property type="entry name" value="Homeodomain-like"/>
    <property type="match status" value="1"/>
</dbReference>
<keyword evidence="2" id="KW-0238">DNA-binding</keyword>
<dbReference type="Pfam" id="PF20240">
    <property type="entry name" value="DUF6597"/>
    <property type="match status" value="1"/>
</dbReference>
<feature type="region of interest" description="Disordered" evidence="4">
    <location>
        <begin position="1"/>
        <end position="22"/>
    </location>
</feature>
<name>A0A2V1HPI2_9MICO</name>
<dbReference type="PANTHER" id="PTHR46796:SF13">
    <property type="entry name" value="HTH-TYPE TRANSCRIPTIONAL ACTIVATOR RHAS"/>
    <property type="match status" value="1"/>
</dbReference>
<evidence type="ECO:0000256" key="1">
    <source>
        <dbReference type="ARBA" id="ARBA00023015"/>
    </source>
</evidence>
<dbReference type="EMBL" id="QEOP01000002">
    <property type="protein sequence ID" value="PVZ94543.1"/>
    <property type="molecule type" value="Genomic_DNA"/>
</dbReference>
<feature type="domain" description="HTH araC/xylS-type" evidence="5">
    <location>
        <begin position="181"/>
        <end position="279"/>
    </location>
</feature>
<keyword evidence="3" id="KW-0804">Transcription</keyword>
<dbReference type="PROSITE" id="PS01124">
    <property type="entry name" value="HTH_ARAC_FAMILY_2"/>
    <property type="match status" value="1"/>
</dbReference>
<dbReference type="PROSITE" id="PS00041">
    <property type="entry name" value="HTH_ARAC_FAMILY_1"/>
    <property type="match status" value="1"/>
</dbReference>
<dbReference type="GO" id="GO:0043565">
    <property type="term" value="F:sequence-specific DNA binding"/>
    <property type="evidence" value="ECO:0007669"/>
    <property type="project" value="InterPro"/>
</dbReference>
<evidence type="ECO:0000256" key="4">
    <source>
        <dbReference type="SAM" id="MobiDB-lite"/>
    </source>
</evidence>